<dbReference type="CDD" id="cd19543">
    <property type="entry name" value="DCL_NRPS"/>
    <property type="match status" value="1"/>
</dbReference>
<reference evidence="8 9" key="1">
    <citation type="journal article" date="2019" name="Int. J. Syst. Evol. Microbiol.">
        <title>The Global Catalogue of Microorganisms (GCM) 10K type strain sequencing project: providing services to taxonomists for standard genome sequencing and annotation.</title>
        <authorList>
            <consortium name="The Broad Institute Genomics Platform"/>
            <consortium name="The Broad Institute Genome Sequencing Center for Infectious Disease"/>
            <person name="Wu L."/>
            <person name="Ma J."/>
        </authorList>
    </citation>
    <scope>NUCLEOTIDE SEQUENCE [LARGE SCALE GENOMIC DNA]</scope>
    <source>
        <strain evidence="8 9">JCM 10696</strain>
    </source>
</reference>
<dbReference type="Pfam" id="PF00501">
    <property type="entry name" value="AMP-binding"/>
    <property type="match status" value="3"/>
</dbReference>
<comment type="caution">
    <text evidence="8">The sequence shown here is derived from an EMBL/GenBank/DDBJ whole genome shotgun (WGS) entry which is preliminary data.</text>
</comment>
<keyword evidence="9" id="KW-1185">Reference proteome</keyword>
<feature type="region of interest" description="Disordered" evidence="6">
    <location>
        <begin position="3522"/>
        <end position="3571"/>
    </location>
</feature>
<dbReference type="InterPro" id="IPR009081">
    <property type="entry name" value="PP-bd_ACP"/>
</dbReference>
<dbReference type="InterPro" id="IPR045851">
    <property type="entry name" value="AMP-bd_C_sf"/>
</dbReference>
<dbReference type="Pfam" id="PF00668">
    <property type="entry name" value="Condensation"/>
    <property type="match status" value="5"/>
</dbReference>
<dbReference type="InterPro" id="IPR025110">
    <property type="entry name" value="AMP-bd_C"/>
</dbReference>
<dbReference type="Pfam" id="PF13193">
    <property type="entry name" value="AMP-binding_C"/>
    <property type="match status" value="3"/>
</dbReference>
<dbReference type="Gene3D" id="3.30.559.10">
    <property type="entry name" value="Chloramphenicol acetyltransferase-like domain"/>
    <property type="match status" value="5"/>
</dbReference>
<dbReference type="InterPro" id="IPR042099">
    <property type="entry name" value="ANL_N_sf"/>
</dbReference>
<dbReference type="PROSITE" id="PS50075">
    <property type="entry name" value="CARRIER"/>
    <property type="match status" value="3"/>
</dbReference>
<dbReference type="Gene3D" id="3.30.300.30">
    <property type="match status" value="3"/>
</dbReference>
<dbReference type="PANTHER" id="PTHR45527">
    <property type="entry name" value="NONRIBOSOMAL PEPTIDE SYNTHETASE"/>
    <property type="match status" value="1"/>
</dbReference>
<feature type="region of interest" description="Disordered" evidence="6">
    <location>
        <begin position="560"/>
        <end position="580"/>
    </location>
</feature>
<dbReference type="CDD" id="cd05930">
    <property type="entry name" value="A_NRPS"/>
    <property type="match status" value="2"/>
</dbReference>
<evidence type="ECO:0000256" key="1">
    <source>
        <dbReference type="ARBA" id="ARBA00001957"/>
    </source>
</evidence>
<dbReference type="InterPro" id="IPR010060">
    <property type="entry name" value="NRPS_synth"/>
</dbReference>
<dbReference type="PROSITE" id="PS00012">
    <property type="entry name" value="PHOSPHOPANTETHEINE"/>
    <property type="match status" value="3"/>
</dbReference>
<dbReference type="CDD" id="cd17646">
    <property type="entry name" value="A_NRPS_AB3403-like"/>
    <property type="match status" value="1"/>
</dbReference>
<dbReference type="Gene3D" id="2.30.38.10">
    <property type="entry name" value="Luciferase, Domain 3"/>
    <property type="match status" value="2"/>
</dbReference>
<dbReference type="Proteomes" id="UP001500665">
    <property type="component" value="Unassembled WGS sequence"/>
</dbReference>
<evidence type="ECO:0000313" key="9">
    <source>
        <dbReference type="Proteomes" id="UP001500665"/>
    </source>
</evidence>
<dbReference type="NCBIfam" id="TIGR01720">
    <property type="entry name" value="NRPS-para261"/>
    <property type="match status" value="2"/>
</dbReference>
<feature type="domain" description="Carrier" evidence="7">
    <location>
        <begin position="3573"/>
        <end position="3647"/>
    </location>
</feature>
<feature type="domain" description="Carrier" evidence="7">
    <location>
        <begin position="2481"/>
        <end position="2555"/>
    </location>
</feature>
<feature type="region of interest" description="Disordered" evidence="6">
    <location>
        <begin position="1075"/>
        <end position="1119"/>
    </location>
</feature>
<evidence type="ECO:0000256" key="4">
    <source>
        <dbReference type="ARBA" id="ARBA00022737"/>
    </source>
</evidence>
<keyword evidence="2" id="KW-0596">Phosphopantetheine</keyword>
<feature type="region of interest" description="Disordered" evidence="6">
    <location>
        <begin position="3132"/>
        <end position="3155"/>
    </location>
</feature>
<feature type="region of interest" description="Disordered" evidence="6">
    <location>
        <begin position="2546"/>
        <end position="2573"/>
    </location>
</feature>
<dbReference type="InterPro" id="IPR020845">
    <property type="entry name" value="AMP-binding_CS"/>
</dbReference>
<feature type="domain" description="Carrier" evidence="7">
    <location>
        <begin position="933"/>
        <end position="1007"/>
    </location>
</feature>
<dbReference type="PROSITE" id="PS00455">
    <property type="entry name" value="AMP_BINDING"/>
    <property type="match status" value="3"/>
</dbReference>
<evidence type="ECO:0000259" key="7">
    <source>
        <dbReference type="PROSITE" id="PS50075"/>
    </source>
</evidence>
<dbReference type="SUPFAM" id="SSF52777">
    <property type="entry name" value="CoA-dependent acyltransferases"/>
    <property type="match status" value="10"/>
</dbReference>
<dbReference type="Gene3D" id="3.40.50.12780">
    <property type="entry name" value="N-terminal domain of ligase-like"/>
    <property type="match status" value="1"/>
</dbReference>
<dbReference type="Gene3D" id="1.10.1200.10">
    <property type="entry name" value="ACP-like"/>
    <property type="match status" value="3"/>
</dbReference>
<dbReference type="InterPro" id="IPR020806">
    <property type="entry name" value="PKS_PP-bd"/>
</dbReference>
<dbReference type="InterPro" id="IPR000873">
    <property type="entry name" value="AMP-dep_synth/lig_dom"/>
</dbReference>
<dbReference type="InterPro" id="IPR023213">
    <property type="entry name" value="CAT-like_dom_sf"/>
</dbReference>
<name>A0ABN1S0N4_9ACTN</name>
<dbReference type="Gene3D" id="3.30.559.30">
    <property type="entry name" value="Nonribosomal peptide synthetase, condensation domain"/>
    <property type="match status" value="5"/>
</dbReference>
<dbReference type="EMBL" id="BAAAHH010000064">
    <property type="protein sequence ID" value="GAA0969415.1"/>
    <property type="molecule type" value="Genomic_DNA"/>
</dbReference>
<dbReference type="NCBIfam" id="TIGR01733">
    <property type="entry name" value="AA-adenyl-dom"/>
    <property type="match status" value="3"/>
</dbReference>
<dbReference type="SUPFAM" id="SSF47336">
    <property type="entry name" value="ACP-like"/>
    <property type="match status" value="3"/>
</dbReference>
<dbReference type="InterPro" id="IPR036736">
    <property type="entry name" value="ACP-like_sf"/>
</dbReference>
<dbReference type="Pfam" id="PF00550">
    <property type="entry name" value="PP-binding"/>
    <property type="match status" value="3"/>
</dbReference>
<dbReference type="NCBIfam" id="NF003417">
    <property type="entry name" value="PRK04813.1"/>
    <property type="match status" value="3"/>
</dbReference>
<evidence type="ECO:0000256" key="5">
    <source>
        <dbReference type="ARBA" id="ARBA00023194"/>
    </source>
</evidence>
<dbReference type="Gene3D" id="3.40.50.980">
    <property type="match status" value="4"/>
</dbReference>
<feature type="compositionally biased region" description="Low complexity" evidence="6">
    <location>
        <begin position="3542"/>
        <end position="3564"/>
    </location>
</feature>
<protein>
    <recommendedName>
        <fullName evidence="7">Carrier domain-containing protein</fullName>
    </recommendedName>
</protein>
<keyword evidence="3" id="KW-0597">Phosphoprotein</keyword>
<dbReference type="RefSeq" id="WP_344247524.1">
    <property type="nucleotide sequence ID" value="NZ_BAAAHH010000064.1"/>
</dbReference>
<evidence type="ECO:0000256" key="6">
    <source>
        <dbReference type="SAM" id="MobiDB-lite"/>
    </source>
</evidence>
<evidence type="ECO:0000256" key="3">
    <source>
        <dbReference type="ARBA" id="ARBA00022553"/>
    </source>
</evidence>
<dbReference type="SMART" id="SM00823">
    <property type="entry name" value="PKS_PP"/>
    <property type="match status" value="3"/>
</dbReference>
<accession>A0ABN1S0N4</accession>
<dbReference type="InterPro" id="IPR010071">
    <property type="entry name" value="AA_adenyl_dom"/>
</dbReference>
<evidence type="ECO:0000256" key="2">
    <source>
        <dbReference type="ARBA" id="ARBA00022450"/>
    </source>
</evidence>
<dbReference type="InterPro" id="IPR006162">
    <property type="entry name" value="Ppantetheine_attach_site"/>
</dbReference>
<keyword evidence="4" id="KW-0677">Repeat</keyword>
<organism evidence="8 9">
    <name type="scientific">Actinocorallia libanotica</name>
    <dbReference type="NCBI Taxonomy" id="46162"/>
    <lineage>
        <taxon>Bacteria</taxon>
        <taxon>Bacillati</taxon>
        <taxon>Actinomycetota</taxon>
        <taxon>Actinomycetes</taxon>
        <taxon>Streptosporangiales</taxon>
        <taxon>Thermomonosporaceae</taxon>
        <taxon>Actinocorallia</taxon>
    </lineage>
</organism>
<comment type="cofactor">
    <cofactor evidence="1">
        <name>pantetheine 4'-phosphate</name>
        <dbReference type="ChEBI" id="CHEBI:47942"/>
    </cofactor>
</comment>
<evidence type="ECO:0000313" key="8">
    <source>
        <dbReference type="EMBL" id="GAA0969415.1"/>
    </source>
</evidence>
<dbReference type="SUPFAM" id="SSF56801">
    <property type="entry name" value="Acetyl-CoA synthetase-like"/>
    <property type="match status" value="3"/>
</dbReference>
<dbReference type="InterPro" id="IPR001242">
    <property type="entry name" value="Condensation_dom"/>
</dbReference>
<gene>
    <name evidence="8" type="ORF">GCM10009550_76100</name>
</gene>
<proteinExistence type="predicted"/>
<sequence length="4146" mass="440289">MSGTPLALTGAQSGVWYAQRIDPGHPGFNVSQYVEIRGPLDHEVFTRAVRRGLSEADALGVGFTETPAGPRQVPGGARPADVAVVDLRGHADPEAEAHTRMRAELLEPVAPVGAELVGQRPDVLADDLHLWFQRYHHIVIDGYSVILLARRVAELYTAEAQGREPAASPFLPLATLVEEEAEYTASADFEADRAFWTAYRGGAPDPAPFSARPRPAAHTFLRERAAAPDEVNEAVLAAARAAKVTWADLITAAFAAYVHRVTGTPEALLGMPFMGRMGTRSARVPAMAVNVLPVRVAVDLAATPADLAREAARQIVRVRRHQRYRSEDLQRDLGLVGSDVPLAGPGVNIKPFDYLLRFGDAEGSARNLAAGPVDDLELTVYQRQNTFSFEFDANPDAHTAEELRAHRDRFLAFLGAFARGHEEPIGRLDVALPGERDFLTGPEDDGTAEPVTRVFEAQAARTPDAVALVAPDAVLTFAELEARANRLARLLREHGAGPERIVALALPRSADLVVALLAVLKSGAAYLALDLEQPAERLTELLAETKPVCVIGGGVPLPDGTSAVRPQDADGQEPGPLPDAPAPGQLAYVIYTSGSTGRPKGVEVLHRGLSNLLRDHGATVYAEAAARVDRPLRVAHTFAFTFDSSWDALLFLFLGHELHLVDENDRKEPAELAGRGYDVFDTTPAFALELLDAGLLERTPPLLLMLGGDAAASALWTRLRAVDGLLSHNFYGPTEYTVDALGARLADTAEPSIGRPVSGTRVRILDAALRPVPPGVAGELYLAGSGLARGYLARPALTADRFVADPYGEPGSRMYRTGDLVRREADGNVSFLGRIDHQVKIRGHRVEPGEVEAALTACAGVTRALVVAREGRLVAYVTGTAEEAGLRAALAARLPAYLVPAAIVVLDALPLTPAGKIDRRALPAPEFTAGGRAPRTPREETLCAVFAEVLGLARVGADDDFFTLGGDSISAIQAATRARRAGLSITARDVFDGRTAEGVALTVREEAAVRSADPAQAVGPVPHTPITAWLRDQGPVPARYSQAAVVAVPATGEPRLRTALQALLDHHDALRLAVTPAAPSTDRGAVPASSTEGRASAGWGLKHGKGAPEVPGEVPPRAGDLTLDSAPWELEVRPAGSVDAAAVLRRVEAGADRDAELDAAAGRLDPAAGVMVQAVWGDAGAGDGWLALVVHHLAIDGVSWRILLPDLREAWEQAGDGREVRLEAVGTPLREWARSLGRAAEGLREELPLWREMLDAPPALGSREPDPARDTLSTTRTLHRELPAELSGKLLGPVGGVFRARAHEVLLAGLGLAVAARTGRQDVVVRVEGHGREEELGGIDADLGRTVGWFTSEYPVRLPLAGVDVAGALAGGPAAGEALKRVKERLRTLPGNGVGYGVLRHLDAEGAALAELPEPRILFNFLGRFGGGDGAHWTPAAGEDAFSVRTEPDMPVAHPLEVNVFVRETPDGAVLNAHWIWAEGLLTEAEVEALADAWRTALEGVAAHAEMPGAGGLTPSDVPLARLDRAALDAIQAEHPGVVDVLPLSPLQEGLLFHAAFAPDTVDVYTSLVHLDLEGELDKAALRSARGALLRRHDGLRAAFVHEGVDRPLQLVHAAVVPDWRETDLSGLSGEALAERLAETARAELAHRFDPARPPLLRCLLARTGPDAHRLMLTTHHLIMDGWSTPTFLRELMDAYRGTEPAPAPSFRRHLEWLDRRDTAAMTAAWREALAGLEGPTLLVPSAVGAAPATPVERTLPLPGRRLAAYARRHGLTLNTVVQGVWALVLGAATGRTDVVFGTTVSGRPAELDGVEQMVGLFSNTVPVRVRLDPALPLPAALAELQREQAALLDHQYLGLAEIQTAAGLGTGLFDTLLVFENYPAGDDLAARSGLRVAGVGNRGFTHYPLSLMVLPGDDPRLVLEHRPDLLPEPVAEDLAARLAATIDLLLADDTRTAARLDPLTPAEHALHARLDTTGPAPEALPDAVSAFRARVAETPDALAVVSAGERLTFAELDERANRVAAGLAARGAGPERIVALALPRGVDMVASIFGVLKTGAAYLPLDLDHPVERLRLMIEDARPLCVVGAPADLAGLEGVGGVELAGLAGLLENAPVDPGVVPEAGSLAYVIYTSGSTGRPKGVLVQHGGLANLLDHQRTSVIARAVEAVGGRRLRAGLVLSFAFDSSWEQLIALVCGHELHVFDDATRRDPQALVAACAAEGIDTIDVTPTFAAELLAWGLLEKAPPVLFLFGGEAVPEQMWRRVAESGVVAHNYYGPTEYTVDALGADFTASPAPTLGGPVARTRAHVLDRWLRPVPAGVPGELYLSGASMTRGYLGRPGLTAERFVACPYGAPGERMYRTGDLVRLTSDGMLEFLGRTDDQVKIRGFRVEPGEVEAVLTGLPGVARAAVVVRDDRLAAYVVPAAGHRTDPSELRGLLAALLPAHLVPAAFVLMDELPRNVNGKLDRSALPEPSDTAAGAARTARDVREELVTAAFAEILQTPVAPDDDFFALGGHSLLATRLVSRIRAALGADLAIRDLFTAPTPASLSRRLTTSSTRPRLRPMPASPTPGGRTPLSPAQARLWFLHRMNEAATDYAIPFALRIEGDVDVAALMAAWDDVLDRHPMLRTVHPDVDGVPYQEVLPAGPRLALISAAPDEVDGLVARDEATPFALASEAPVRATLYRLGPDAWTLSVVVHHIAGDEWSQAVLLRDLDTAYTARRAGEAPAWAPLPVTYADYTAWQAELLAGEEADRQAEFWTGRLAGMPAELELPADRPRPPVPDTTGDAVTVTLPAALHEGAARVARATGATPFMVWQAVTALLLGRLGAGDDIPLGVPVSGRTDEALDDLVGLFVNTLVLRVPLSDDGTFTDLVARVRAEQFALLDHRDLPFERLVELAGHERVPGRHPLFQVMVMHHRAAAEDGSLLGARTSLAADAHTHARFDLAFGFREGDEATDLTLIYAKARFDRETAERFAARMEALAHRLFAAPDAPLSAADALTDAERAAIQREWNATGHDVPGTTLVALLDDQARRTPDATAVVFQDAVLTYGDLHARADALAAVLRARGAGPGRIVALALPRSLELMVCLLAVLKSGAAYLPLDPDDPPSRRASMLEDAAPAALLSLPGLPSVPGLTPVPPTTPSTRAGEPNMSAAGVRPGVPEGIVLHTAGMAAVPVREAVPGDAAYVIFTSGSTGRPKGVVVPHGAIVNRLRWMQAEYGLTPEDKVLQKTPATFDVSVWEFFWALCEGASVVLAEPGGHRDPAYLAGIIRQRGITTLHFVPSMLKAFLTDPGVPACTSLRRVFTSGEALPADTAQGLHDLLPVQLHNLYGPTEAAVDVTYWPFRPGARSVPIGRPVWNTRVHVLDARLRPVPVGVPGELYLAGVQLARGYLSRPGLTAERFVADPFGAPGERMYRTGDLVRWNASGELEYLGRTDHQVKLRGLRIEPGEIEEVLRARPDVADVAVMARYDRPGAGRLAAYLVADGALAETARIRADLAKALPAHMVPDDFVVLEEMPLSPNGKLDRKALPAPERPARRRAAQPAPTAPTAAAPAKEAEAPAPESGQPQQALQTVAGRAALLAEVFAAILELPGVDPEDDFFSVGGDSILSIQVVARARKAGLEISPQDVFQHRTPAALAAVAKVKERRADGRRVAATGPLPPTPVMHWFREHDGPITPFHQAVLVRTPVRADLASLTAAVQALLDHHDALRMRLDRPGGLWSPHVPPAGSAHAAGIVHRVDAAGADGERLRGLVAAASEAAAGRLDPETGTMVQAIWFDAGPAAPGRLLLLAHHLVVDGVSWGVLLPDLRTAWEAAATGAAPRLAAPDVSFRAWAHRLAAEAYAPEHLAHLPHWRDLGAPEPPLAERTPDPAKDTAATLRSLEFTLPEADTEVLLGDLPKAFHCGAEDALLAGLALAVVRWREGRTPGAGPWLRIDVEGHGRVPLDGLDPSRTVGWFTSVHPVRLDLAGLDAAEAENGGPAAGDLVKKVKEQVRAVPGFGYGLLRHLHPQASAKLAAGTRPQILFNYRGRQDPAASAAAHWPFAAEADAVTAAPHPGLPVPYPLEADAVAVAGTGLRIGLSWPAGLLDADAVRRLGEGWLAALAALARHARGPAAGGRTPSDLSLVSLGQRQIDKLEAMLRSRRK</sequence>
<dbReference type="PANTHER" id="PTHR45527:SF1">
    <property type="entry name" value="FATTY ACID SYNTHASE"/>
    <property type="match status" value="1"/>
</dbReference>
<dbReference type="CDD" id="cd19540">
    <property type="entry name" value="LCL_NRPS-like"/>
    <property type="match status" value="1"/>
</dbReference>
<keyword evidence="5" id="KW-0045">Antibiotic biosynthesis</keyword>
<feature type="compositionally biased region" description="Low complexity" evidence="6">
    <location>
        <begin position="2546"/>
        <end position="2557"/>
    </location>
</feature>